<feature type="transmembrane region" description="Helical" evidence="2">
    <location>
        <begin position="72"/>
        <end position="90"/>
    </location>
</feature>
<keyword evidence="2" id="KW-0812">Transmembrane</keyword>
<proteinExistence type="predicted"/>
<protein>
    <submittedName>
        <fullName evidence="3">Uncharacterized protein</fullName>
    </submittedName>
</protein>
<organism evidence="3">
    <name type="scientific">Fusobacterium hwasookii ChDC F174</name>
    <dbReference type="NCBI Taxonomy" id="1307442"/>
    <lineage>
        <taxon>Bacteria</taxon>
        <taxon>Fusobacteriati</taxon>
        <taxon>Fusobacteriota</taxon>
        <taxon>Fusobacteriia</taxon>
        <taxon>Fusobacteriales</taxon>
        <taxon>Fusobacteriaceae</taxon>
        <taxon>Fusobacterium</taxon>
    </lineage>
</organism>
<keyword evidence="2" id="KW-0472">Membrane</keyword>
<dbReference type="AlphaFoldDB" id="A0A0S2ZMV1"/>
<evidence type="ECO:0000313" key="3">
    <source>
        <dbReference type="EMBL" id="ALQ40293.1"/>
    </source>
</evidence>
<dbReference type="RefSeq" id="WP_005915074.1">
    <property type="nucleotide sequence ID" value="NZ_ATKF01000087.1"/>
</dbReference>
<sequence length="272" mass="33039">MKRIKFVYIYFLFLFYLIGGYFINLPFINREIYEKIYKYLGIMLVPTLLFFILYGIVFLIKDKKLRLFWELRLYYTLLLLIIGAYLYILFNSGVSFTNVKSFEINENFLKNLINKSLFEYNIGYLPTYILYESMNISLKFNQYPFYYFYYFLIGLEVFLIILMFFNPTRKSIKSSTTKRKKKKERAKIEAELMEQIKIKEDLERKEALKIQNQEKIEEEKIKKKINSSEKNKKNKKSSRRKTDENQIEDRIKKQMDGIVLQKTVTINKEDLR</sequence>
<reference evidence="3 4" key="1">
    <citation type="submission" date="2015-11" db="EMBL/GenBank/DDBJ databases">
        <authorList>
            <person name="Zhang Y."/>
            <person name="Guo Z."/>
        </authorList>
    </citation>
    <scope>NUCLEOTIDE SEQUENCE [LARGE SCALE GENOMIC DNA]</scope>
    <source>
        <strain evidence="3 4">ChDC F174</strain>
    </source>
</reference>
<dbReference type="Proteomes" id="UP000063275">
    <property type="component" value="Chromosome"/>
</dbReference>
<dbReference type="OrthoDB" id="87734at2"/>
<feature type="region of interest" description="Disordered" evidence="1">
    <location>
        <begin position="220"/>
        <end position="252"/>
    </location>
</feature>
<evidence type="ECO:0000313" key="4">
    <source>
        <dbReference type="Proteomes" id="UP000063275"/>
    </source>
</evidence>
<name>A0A0S2ZMV1_9FUSO</name>
<accession>A0A0S2ZMV1</accession>
<feature type="transmembrane region" description="Helical" evidence="2">
    <location>
        <begin position="7"/>
        <end position="27"/>
    </location>
</feature>
<keyword evidence="2" id="KW-1133">Transmembrane helix</keyword>
<gene>
    <name evidence="3" type="ORF">RN87_07070</name>
</gene>
<feature type="compositionally biased region" description="Basic and acidic residues" evidence="1">
    <location>
        <begin position="240"/>
        <end position="252"/>
    </location>
</feature>
<evidence type="ECO:0000256" key="2">
    <source>
        <dbReference type="SAM" id="Phobius"/>
    </source>
</evidence>
<dbReference type="KEGG" id="fhw:RN87_07070"/>
<feature type="compositionally biased region" description="Basic and acidic residues" evidence="1">
    <location>
        <begin position="220"/>
        <end position="231"/>
    </location>
</feature>
<feature type="transmembrane region" description="Helical" evidence="2">
    <location>
        <begin position="39"/>
        <end position="60"/>
    </location>
</feature>
<evidence type="ECO:0000256" key="1">
    <source>
        <dbReference type="SAM" id="MobiDB-lite"/>
    </source>
</evidence>
<feature type="transmembrane region" description="Helical" evidence="2">
    <location>
        <begin position="147"/>
        <end position="165"/>
    </location>
</feature>
<dbReference type="EMBL" id="CP013331">
    <property type="protein sequence ID" value="ALQ40293.1"/>
    <property type="molecule type" value="Genomic_DNA"/>
</dbReference>